<keyword evidence="1" id="KW-0812">Transmembrane</keyword>
<keyword evidence="1" id="KW-0472">Membrane</keyword>
<evidence type="ECO:0000313" key="2">
    <source>
        <dbReference type="EMBL" id="GER27960.1"/>
    </source>
</evidence>
<keyword evidence="2" id="KW-0240">DNA-directed RNA polymerase</keyword>
<dbReference type="GO" id="GO:0000428">
    <property type="term" value="C:DNA-directed RNA polymerase complex"/>
    <property type="evidence" value="ECO:0007669"/>
    <property type="project" value="UniProtKB-KW"/>
</dbReference>
<evidence type="ECO:0000313" key="3">
    <source>
        <dbReference type="Proteomes" id="UP000325081"/>
    </source>
</evidence>
<feature type="transmembrane region" description="Helical" evidence="1">
    <location>
        <begin position="156"/>
        <end position="183"/>
    </location>
</feature>
<reference evidence="3" key="1">
    <citation type="journal article" date="2019" name="Curr. Biol.">
        <title>Genome Sequence of Striga asiatica Provides Insight into the Evolution of Plant Parasitism.</title>
        <authorList>
            <person name="Yoshida S."/>
            <person name="Kim S."/>
            <person name="Wafula E.K."/>
            <person name="Tanskanen J."/>
            <person name="Kim Y.M."/>
            <person name="Honaas L."/>
            <person name="Yang Z."/>
            <person name="Spallek T."/>
            <person name="Conn C.E."/>
            <person name="Ichihashi Y."/>
            <person name="Cheong K."/>
            <person name="Cui S."/>
            <person name="Der J.P."/>
            <person name="Gundlach H."/>
            <person name="Jiao Y."/>
            <person name="Hori C."/>
            <person name="Ishida J.K."/>
            <person name="Kasahara H."/>
            <person name="Kiba T."/>
            <person name="Kim M.S."/>
            <person name="Koo N."/>
            <person name="Laohavisit A."/>
            <person name="Lee Y.H."/>
            <person name="Lumba S."/>
            <person name="McCourt P."/>
            <person name="Mortimer J.C."/>
            <person name="Mutuku J.M."/>
            <person name="Nomura T."/>
            <person name="Sasaki-Sekimoto Y."/>
            <person name="Seto Y."/>
            <person name="Wang Y."/>
            <person name="Wakatake T."/>
            <person name="Sakakibara H."/>
            <person name="Demura T."/>
            <person name="Yamaguchi S."/>
            <person name="Yoneyama K."/>
            <person name="Manabe R.I."/>
            <person name="Nelson D.C."/>
            <person name="Schulman A.H."/>
            <person name="Timko M.P."/>
            <person name="dePamphilis C.W."/>
            <person name="Choi D."/>
            <person name="Shirasu K."/>
        </authorList>
    </citation>
    <scope>NUCLEOTIDE SEQUENCE [LARGE SCALE GENOMIC DNA]</scope>
    <source>
        <strain evidence="3">cv. UVA1</strain>
    </source>
</reference>
<name>A0A5A7P5A9_STRAF</name>
<dbReference type="EMBL" id="BKCP01002224">
    <property type="protein sequence ID" value="GER27960.1"/>
    <property type="molecule type" value="Genomic_DNA"/>
</dbReference>
<evidence type="ECO:0000256" key="1">
    <source>
        <dbReference type="SAM" id="Phobius"/>
    </source>
</evidence>
<dbReference type="AlphaFoldDB" id="A0A5A7P5A9"/>
<dbReference type="Proteomes" id="UP000325081">
    <property type="component" value="Unassembled WGS sequence"/>
</dbReference>
<gene>
    <name evidence="2" type="ORF">STAS_03714</name>
</gene>
<proteinExistence type="predicted"/>
<keyword evidence="3" id="KW-1185">Reference proteome</keyword>
<organism evidence="2 3">
    <name type="scientific">Striga asiatica</name>
    <name type="common">Asiatic witchweed</name>
    <name type="synonym">Buchnera asiatica</name>
    <dbReference type="NCBI Taxonomy" id="4170"/>
    <lineage>
        <taxon>Eukaryota</taxon>
        <taxon>Viridiplantae</taxon>
        <taxon>Streptophyta</taxon>
        <taxon>Embryophyta</taxon>
        <taxon>Tracheophyta</taxon>
        <taxon>Spermatophyta</taxon>
        <taxon>Magnoliopsida</taxon>
        <taxon>eudicotyledons</taxon>
        <taxon>Gunneridae</taxon>
        <taxon>Pentapetalae</taxon>
        <taxon>asterids</taxon>
        <taxon>lamiids</taxon>
        <taxon>Lamiales</taxon>
        <taxon>Orobanchaceae</taxon>
        <taxon>Buchnereae</taxon>
        <taxon>Striga</taxon>
    </lineage>
</organism>
<keyword evidence="1" id="KW-1133">Transmembrane helix</keyword>
<comment type="caution">
    <text evidence="2">The sequence shown here is derived from an EMBL/GenBank/DDBJ whole genome shotgun (WGS) entry which is preliminary data.</text>
</comment>
<accession>A0A5A7P5A9</accession>
<keyword evidence="2" id="KW-0804">Transcription</keyword>
<protein>
    <submittedName>
        <fullName evidence="2">DNA-directed RNA polymerase subunit beta</fullName>
    </submittedName>
</protein>
<sequence>MHLPQRDLPRHNDDFFTSLHPRHLLGLLERLDQSHQTSLPILTPNFRHQILRHVSRRHLNLFQHQPNLAEQLVRLDFQIILGKNLKRLKPAIRELNVLVHPPSPDKCWVELLHVVRRENNNPFPTASRPKPVNKVQKPGQCHLARFLPTLLQFFQFLLQFLSLVLILLLVIVFFVFLLILLLLSLSREIEGAVDVLNNNDRLSRRVDKKLPELGVVFDRSQLKIVHVVLEKISHGGYHGRLAGPRRPEQEVSPFPSLSDFLIVILGIREFTEIVDDVMLFHGIHGQSVESGRVLECHVAPQARPVPAAVSPVVGVELPAPLSDGDGLSLGDDVWDVF</sequence>